<evidence type="ECO:0000313" key="5">
    <source>
        <dbReference type="EMBL" id="MBA0085351.1"/>
    </source>
</evidence>
<dbReference type="AlphaFoldDB" id="A0A7V8SWY3"/>
<dbReference type="HAMAP" id="MF_01032">
    <property type="entry name" value="LeuD_type2"/>
    <property type="match status" value="1"/>
</dbReference>
<dbReference type="SUPFAM" id="SSF52016">
    <property type="entry name" value="LeuD/IlvD-like"/>
    <property type="match status" value="1"/>
</dbReference>
<evidence type="ECO:0000256" key="3">
    <source>
        <dbReference type="HAMAP-Rule" id="MF_01032"/>
    </source>
</evidence>
<dbReference type="EMBL" id="JACDQQ010000980">
    <property type="protein sequence ID" value="MBA0085351.1"/>
    <property type="molecule type" value="Genomic_DNA"/>
</dbReference>
<dbReference type="InterPro" id="IPR000573">
    <property type="entry name" value="AconitaseA/IPMdHydase_ssu_swvl"/>
</dbReference>
<feature type="domain" description="Aconitase A/isopropylmalate dehydratase small subunit swivel" evidence="4">
    <location>
        <begin position="44"/>
        <end position="99"/>
    </location>
</feature>
<sequence>MIFEGTCWKFGHHIPTDLITPTHVTLRGISEMAKHVLETANPEFPKKVRPGDILVAGRNFGCSSGRAIAAKALKATGLSAILAELFSRTFYRNGHEIGLPLLEAAGVHDLVETGDRLRVDIRTGVIDNLTSGKSLRGTPPPEFLLEMVQAGGLIPLLKAGSRFFPSRA</sequence>
<comment type="subunit">
    <text evidence="3">Heterodimer of LeuC and LeuD.</text>
</comment>
<keyword evidence="3" id="KW-0432">Leucine biosynthesis</keyword>
<dbReference type="PANTHER" id="PTHR43345">
    <property type="entry name" value="3-ISOPROPYLMALATE DEHYDRATASE SMALL SUBUNIT 2-RELATED-RELATED"/>
    <property type="match status" value="1"/>
</dbReference>
<dbReference type="InterPro" id="IPR050075">
    <property type="entry name" value="LeuD"/>
</dbReference>
<comment type="caution">
    <text evidence="5">The sequence shown here is derived from an EMBL/GenBank/DDBJ whole genome shotgun (WGS) entry which is preliminary data.</text>
</comment>
<dbReference type="Gene3D" id="3.20.19.10">
    <property type="entry name" value="Aconitase, domain 4"/>
    <property type="match status" value="1"/>
</dbReference>
<gene>
    <name evidence="3" type="primary">leuD</name>
    <name evidence="5" type="ORF">HRJ53_10165</name>
</gene>
<evidence type="ECO:0000259" key="4">
    <source>
        <dbReference type="Pfam" id="PF00694"/>
    </source>
</evidence>
<protein>
    <recommendedName>
        <fullName evidence="3">3-isopropylmalate dehydratase small subunit</fullName>
        <ecNumber evidence="3">4.2.1.33</ecNumber>
    </recommendedName>
    <alternativeName>
        <fullName evidence="3">Alpha-IPM isomerase</fullName>
        <shortName evidence="3">IPMI</shortName>
    </alternativeName>
    <alternativeName>
        <fullName evidence="3">Isopropylmalate isomerase</fullName>
    </alternativeName>
</protein>
<dbReference type="EC" id="4.2.1.33" evidence="3"/>
<name>A0A7V8SWY3_9BACT</name>
<dbReference type="InterPro" id="IPR015928">
    <property type="entry name" value="Aconitase/3IPM_dehydase_swvl"/>
</dbReference>
<proteinExistence type="inferred from homology"/>
<comment type="pathway">
    <text evidence="3">Amino-acid biosynthesis; L-leucine biosynthesis; L-leucine from 3-methyl-2-oxobutanoate: step 2/4.</text>
</comment>
<dbReference type="Proteomes" id="UP000567293">
    <property type="component" value="Unassembled WGS sequence"/>
</dbReference>
<dbReference type="PANTHER" id="PTHR43345:SF2">
    <property type="entry name" value="3-ISOPROPYLMALATE DEHYDRATASE SMALL SUBUNIT 1"/>
    <property type="match status" value="1"/>
</dbReference>
<comment type="catalytic activity">
    <reaction evidence="3">
        <text>(2R,3S)-3-isopropylmalate = (2S)-2-isopropylmalate</text>
        <dbReference type="Rhea" id="RHEA:32287"/>
        <dbReference type="ChEBI" id="CHEBI:1178"/>
        <dbReference type="ChEBI" id="CHEBI:35121"/>
        <dbReference type="EC" id="4.2.1.33"/>
    </reaction>
</comment>
<dbReference type="InterPro" id="IPR011827">
    <property type="entry name" value="LeuD_type2/HacB/DmdB"/>
</dbReference>
<organism evidence="5 6">
    <name type="scientific">Candidatus Acidiferrum panamense</name>
    <dbReference type="NCBI Taxonomy" id="2741543"/>
    <lineage>
        <taxon>Bacteria</taxon>
        <taxon>Pseudomonadati</taxon>
        <taxon>Acidobacteriota</taxon>
        <taxon>Terriglobia</taxon>
        <taxon>Candidatus Acidiferrales</taxon>
        <taxon>Candidatus Acidiferrum</taxon>
    </lineage>
</organism>
<accession>A0A7V8SWY3</accession>
<dbReference type="Pfam" id="PF00694">
    <property type="entry name" value="Aconitase_C"/>
    <property type="match status" value="1"/>
</dbReference>
<comment type="similarity">
    <text evidence="1 3">Belongs to the LeuD family. LeuD type 2 subfamily.</text>
</comment>
<evidence type="ECO:0000313" key="6">
    <source>
        <dbReference type="Proteomes" id="UP000567293"/>
    </source>
</evidence>
<dbReference type="UniPathway" id="UPA00048">
    <property type="reaction ID" value="UER00071"/>
</dbReference>
<comment type="function">
    <text evidence="3">Catalyzes the isomerization between 2-isopropylmalate and 3-isopropylmalate, via the formation of 2-isopropylmaleate.</text>
</comment>
<keyword evidence="2 3" id="KW-0456">Lyase</keyword>
<keyword evidence="6" id="KW-1185">Reference proteome</keyword>
<keyword evidence="3" id="KW-0028">Amino-acid biosynthesis</keyword>
<evidence type="ECO:0000256" key="2">
    <source>
        <dbReference type="ARBA" id="ARBA00023239"/>
    </source>
</evidence>
<evidence type="ECO:0000256" key="1">
    <source>
        <dbReference type="ARBA" id="ARBA00009869"/>
    </source>
</evidence>
<dbReference type="GO" id="GO:0009098">
    <property type="term" value="P:L-leucine biosynthetic process"/>
    <property type="evidence" value="ECO:0007669"/>
    <property type="project" value="UniProtKB-UniRule"/>
</dbReference>
<dbReference type="GO" id="GO:0003861">
    <property type="term" value="F:3-isopropylmalate dehydratase activity"/>
    <property type="evidence" value="ECO:0007669"/>
    <property type="project" value="UniProtKB-UniRule"/>
</dbReference>
<dbReference type="NCBIfam" id="TIGR02087">
    <property type="entry name" value="LEUD_arch"/>
    <property type="match status" value="1"/>
</dbReference>
<keyword evidence="3" id="KW-0100">Branched-chain amino acid biosynthesis</keyword>
<reference evidence="5" key="1">
    <citation type="submission" date="2020-06" db="EMBL/GenBank/DDBJ databases">
        <title>Legume-microbial interactions unlock mineral nutrients during tropical forest succession.</title>
        <authorList>
            <person name="Epihov D.Z."/>
        </authorList>
    </citation>
    <scope>NUCLEOTIDE SEQUENCE [LARGE SCALE GENOMIC DNA]</scope>
    <source>
        <strain evidence="5">Pan2503</strain>
    </source>
</reference>